<keyword evidence="3" id="KW-1185">Reference proteome</keyword>
<accession>A0A2I0SCU5</accession>
<organism evidence="2 3">
    <name type="scientific">Streptomyces populi</name>
    <dbReference type="NCBI Taxonomy" id="2058924"/>
    <lineage>
        <taxon>Bacteria</taxon>
        <taxon>Bacillati</taxon>
        <taxon>Actinomycetota</taxon>
        <taxon>Actinomycetes</taxon>
        <taxon>Kitasatosporales</taxon>
        <taxon>Streptomycetaceae</taxon>
        <taxon>Streptomyces</taxon>
    </lineage>
</organism>
<comment type="caution">
    <text evidence="2">The sequence shown here is derived from an EMBL/GenBank/DDBJ whole genome shotgun (WGS) entry which is preliminary data.</text>
</comment>
<proteinExistence type="predicted"/>
<evidence type="ECO:0000256" key="1">
    <source>
        <dbReference type="SAM" id="MobiDB-lite"/>
    </source>
</evidence>
<protein>
    <submittedName>
        <fullName evidence="2">Uncharacterized protein</fullName>
    </submittedName>
</protein>
<name>A0A2I0SCU5_9ACTN</name>
<feature type="compositionally biased region" description="Gly residues" evidence="1">
    <location>
        <begin position="7"/>
        <end position="18"/>
    </location>
</feature>
<evidence type="ECO:0000313" key="2">
    <source>
        <dbReference type="EMBL" id="PKT67761.1"/>
    </source>
</evidence>
<dbReference type="AlphaFoldDB" id="A0A2I0SCU5"/>
<sequence length="59" mass="5350">MTRAGAPAGGTAGAGPGAAGAERPGGARAPVRRAPGSAGFAGRPGGAGERDVIPPLAAC</sequence>
<feature type="compositionally biased region" description="Low complexity" evidence="1">
    <location>
        <begin position="19"/>
        <end position="38"/>
    </location>
</feature>
<evidence type="ECO:0000313" key="3">
    <source>
        <dbReference type="Proteomes" id="UP000236178"/>
    </source>
</evidence>
<feature type="region of interest" description="Disordered" evidence="1">
    <location>
        <begin position="1"/>
        <end position="59"/>
    </location>
</feature>
<dbReference type="EMBL" id="PJOS01000148">
    <property type="protein sequence ID" value="PKT67761.1"/>
    <property type="molecule type" value="Genomic_DNA"/>
</dbReference>
<gene>
    <name evidence="2" type="ORF">CW362_38640</name>
</gene>
<reference evidence="2 3" key="1">
    <citation type="submission" date="2017-12" db="EMBL/GenBank/DDBJ databases">
        <title>Streptomyces populusis sp. nov., a novel endophytic actinobacterium isolated from stems of Populus adenopoda Maxim.</title>
        <authorList>
            <person name="Wang Z."/>
        </authorList>
    </citation>
    <scope>NUCLEOTIDE SEQUENCE [LARGE SCALE GENOMIC DNA]</scope>
    <source>
        <strain evidence="2 3">A249</strain>
    </source>
</reference>
<dbReference type="Proteomes" id="UP000236178">
    <property type="component" value="Unassembled WGS sequence"/>
</dbReference>